<dbReference type="RefSeq" id="WP_165391260.1">
    <property type="nucleotide sequence ID" value="NZ_SGWY01000004.1"/>
</dbReference>
<dbReference type="Proteomes" id="UP000293289">
    <property type="component" value="Unassembled WGS sequence"/>
</dbReference>
<organism evidence="1 2">
    <name type="scientific">Agromyces ramosus</name>
    <dbReference type="NCBI Taxonomy" id="33879"/>
    <lineage>
        <taxon>Bacteria</taxon>
        <taxon>Bacillati</taxon>
        <taxon>Actinomycetota</taxon>
        <taxon>Actinomycetes</taxon>
        <taxon>Micrococcales</taxon>
        <taxon>Microbacteriaceae</taxon>
        <taxon>Agromyces</taxon>
    </lineage>
</organism>
<name>A0A4Q7MBH4_9MICO</name>
<gene>
    <name evidence="1" type="ORF">EV187_3538</name>
</gene>
<dbReference type="AlphaFoldDB" id="A0A4Q7MBH4"/>
<proteinExistence type="predicted"/>
<accession>A0A4Q7MBH4</accession>
<evidence type="ECO:0000313" key="1">
    <source>
        <dbReference type="EMBL" id="RZS63629.1"/>
    </source>
</evidence>
<reference evidence="1 2" key="1">
    <citation type="submission" date="2019-02" db="EMBL/GenBank/DDBJ databases">
        <title>Genomic Encyclopedia of Type Strains, Phase IV (KMG-IV): sequencing the most valuable type-strain genomes for metagenomic binning, comparative biology and taxonomic classification.</title>
        <authorList>
            <person name="Goeker M."/>
        </authorList>
    </citation>
    <scope>NUCLEOTIDE SEQUENCE [LARGE SCALE GENOMIC DNA]</scope>
    <source>
        <strain evidence="1 2">DSM 43045</strain>
    </source>
</reference>
<protein>
    <submittedName>
        <fullName evidence="1">Uncharacterized protein</fullName>
    </submittedName>
</protein>
<dbReference type="EMBL" id="SGWY01000004">
    <property type="protein sequence ID" value="RZS63629.1"/>
    <property type="molecule type" value="Genomic_DNA"/>
</dbReference>
<comment type="caution">
    <text evidence="1">The sequence shown here is derived from an EMBL/GenBank/DDBJ whole genome shotgun (WGS) entry which is preliminary data.</text>
</comment>
<sequence length="49" mass="5429">MAGKKLRCRLGVHKWVLHHEPESGTRFYQCAHCGKDRSPDGALPPIGMG</sequence>
<keyword evidence="2" id="KW-1185">Reference proteome</keyword>
<evidence type="ECO:0000313" key="2">
    <source>
        <dbReference type="Proteomes" id="UP000293289"/>
    </source>
</evidence>